<dbReference type="EMBL" id="BLXT01006747">
    <property type="protein sequence ID" value="GFO33050.1"/>
    <property type="molecule type" value="Genomic_DNA"/>
</dbReference>
<protein>
    <submittedName>
        <fullName evidence="1">Serine/threonine-protein kinase ulk4</fullName>
    </submittedName>
</protein>
<dbReference type="Proteomes" id="UP000735302">
    <property type="component" value="Unassembled WGS sequence"/>
</dbReference>
<keyword evidence="2" id="KW-1185">Reference proteome</keyword>
<keyword evidence="1" id="KW-0418">Kinase</keyword>
<comment type="caution">
    <text evidence="1">The sequence shown here is derived from an EMBL/GenBank/DDBJ whole genome shotgun (WGS) entry which is preliminary data.</text>
</comment>
<gene>
    <name evidence="1" type="ORF">PoB_005955500</name>
</gene>
<dbReference type="AlphaFoldDB" id="A0AAV4CLX6"/>
<accession>A0AAV4CLX6</accession>
<dbReference type="GO" id="GO:0016301">
    <property type="term" value="F:kinase activity"/>
    <property type="evidence" value="ECO:0007669"/>
    <property type="project" value="UniProtKB-KW"/>
</dbReference>
<organism evidence="1 2">
    <name type="scientific">Plakobranchus ocellatus</name>
    <dbReference type="NCBI Taxonomy" id="259542"/>
    <lineage>
        <taxon>Eukaryota</taxon>
        <taxon>Metazoa</taxon>
        <taxon>Spiralia</taxon>
        <taxon>Lophotrochozoa</taxon>
        <taxon>Mollusca</taxon>
        <taxon>Gastropoda</taxon>
        <taxon>Heterobranchia</taxon>
        <taxon>Euthyneura</taxon>
        <taxon>Panpulmonata</taxon>
        <taxon>Sacoglossa</taxon>
        <taxon>Placobranchoidea</taxon>
        <taxon>Plakobranchidae</taxon>
        <taxon>Plakobranchus</taxon>
    </lineage>
</organism>
<evidence type="ECO:0000313" key="2">
    <source>
        <dbReference type="Proteomes" id="UP000735302"/>
    </source>
</evidence>
<evidence type="ECO:0000313" key="1">
    <source>
        <dbReference type="EMBL" id="GFO33050.1"/>
    </source>
</evidence>
<name>A0AAV4CLX6_9GAST</name>
<proteinExistence type="predicted"/>
<sequence length="127" mass="14470">MLCEPFKRVQLDKLSLIFLQKEHTENENDSVHGVTEKATKTAAIYSPEQRYAAVKTARKSMAPYHTEAITHSQFANYKTISQLVKNLNIDVEGNKVQWSNAREFTVYGNDAQALYITYEYCGTRTTG</sequence>
<keyword evidence="1" id="KW-0808">Transferase</keyword>
<reference evidence="1 2" key="1">
    <citation type="journal article" date="2021" name="Elife">
        <title>Chloroplast acquisition without the gene transfer in kleptoplastic sea slugs, Plakobranchus ocellatus.</title>
        <authorList>
            <person name="Maeda T."/>
            <person name="Takahashi S."/>
            <person name="Yoshida T."/>
            <person name="Shimamura S."/>
            <person name="Takaki Y."/>
            <person name="Nagai Y."/>
            <person name="Toyoda A."/>
            <person name="Suzuki Y."/>
            <person name="Arimoto A."/>
            <person name="Ishii H."/>
            <person name="Satoh N."/>
            <person name="Nishiyama T."/>
            <person name="Hasebe M."/>
            <person name="Maruyama T."/>
            <person name="Minagawa J."/>
            <person name="Obokata J."/>
            <person name="Shigenobu S."/>
        </authorList>
    </citation>
    <scope>NUCLEOTIDE SEQUENCE [LARGE SCALE GENOMIC DNA]</scope>
</reference>